<feature type="domain" description="Reverse transcriptase Ty1/copia-type" evidence="1">
    <location>
        <begin position="27"/>
        <end position="87"/>
    </location>
</feature>
<dbReference type="AlphaFoldDB" id="A0A9D3UT94"/>
<dbReference type="EMBL" id="JAIQCV010000010">
    <property type="protein sequence ID" value="KAH1056750.1"/>
    <property type="molecule type" value="Genomic_DNA"/>
</dbReference>
<reference evidence="2 3" key="1">
    <citation type="journal article" date="2021" name="Plant Biotechnol. J.">
        <title>Multi-omics assisted identification of the key and species-specific regulatory components of drought-tolerant mechanisms in Gossypium stocksii.</title>
        <authorList>
            <person name="Yu D."/>
            <person name="Ke L."/>
            <person name="Zhang D."/>
            <person name="Wu Y."/>
            <person name="Sun Y."/>
            <person name="Mei J."/>
            <person name="Sun J."/>
            <person name="Sun Y."/>
        </authorList>
    </citation>
    <scope>NUCLEOTIDE SEQUENCE [LARGE SCALE GENOMIC DNA]</scope>
    <source>
        <strain evidence="3">cv. E1</strain>
        <tissue evidence="2">Leaf</tissue>
    </source>
</reference>
<protein>
    <recommendedName>
        <fullName evidence="1">Reverse transcriptase Ty1/copia-type domain-containing protein</fullName>
    </recommendedName>
</protein>
<name>A0A9D3UT94_9ROSI</name>
<dbReference type="OrthoDB" id="1002212at2759"/>
<keyword evidence="3" id="KW-1185">Reference proteome</keyword>
<comment type="caution">
    <text evidence="2">The sequence shown here is derived from an EMBL/GenBank/DDBJ whole genome shotgun (WGS) entry which is preliminary data.</text>
</comment>
<evidence type="ECO:0000259" key="1">
    <source>
        <dbReference type="Pfam" id="PF07727"/>
    </source>
</evidence>
<evidence type="ECO:0000313" key="3">
    <source>
        <dbReference type="Proteomes" id="UP000828251"/>
    </source>
</evidence>
<dbReference type="Proteomes" id="UP000828251">
    <property type="component" value="Unassembled WGS sequence"/>
</dbReference>
<dbReference type="InterPro" id="IPR013103">
    <property type="entry name" value="RVT_2"/>
</dbReference>
<dbReference type="Pfam" id="PF07727">
    <property type="entry name" value="RVT_2"/>
    <property type="match status" value="1"/>
</dbReference>
<gene>
    <name evidence="2" type="ORF">J1N35_034815</name>
</gene>
<organism evidence="2 3">
    <name type="scientific">Gossypium stocksii</name>
    <dbReference type="NCBI Taxonomy" id="47602"/>
    <lineage>
        <taxon>Eukaryota</taxon>
        <taxon>Viridiplantae</taxon>
        <taxon>Streptophyta</taxon>
        <taxon>Embryophyta</taxon>
        <taxon>Tracheophyta</taxon>
        <taxon>Spermatophyta</taxon>
        <taxon>Magnoliopsida</taxon>
        <taxon>eudicotyledons</taxon>
        <taxon>Gunneridae</taxon>
        <taxon>Pentapetalae</taxon>
        <taxon>rosids</taxon>
        <taxon>malvids</taxon>
        <taxon>Malvales</taxon>
        <taxon>Malvaceae</taxon>
        <taxon>Malvoideae</taxon>
        <taxon>Gossypium</taxon>
    </lineage>
</organism>
<accession>A0A9D3UT94</accession>
<sequence length="119" mass="13936">MNPSRIQGGLMLYNKEFDLWRKMIRGSEFRNVLHQNFKMKYLGELKYFLRINAAISSKGIVLSQRKYALELLEDVRLGEAKLESKPLEQNEKLTSIEYDQFVQLGADGDELFPDVAVYW</sequence>
<proteinExistence type="predicted"/>
<evidence type="ECO:0000313" key="2">
    <source>
        <dbReference type="EMBL" id="KAH1056750.1"/>
    </source>
</evidence>